<dbReference type="EMBL" id="AJWY01002047">
    <property type="protein sequence ID" value="EKC78844.1"/>
    <property type="molecule type" value="Genomic_DNA"/>
</dbReference>
<dbReference type="Pfam" id="PF13715">
    <property type="entry name" value="CarbopepD_reg_2"/>
    <property type="match status" value="1"/>
</dbReference>
<dbReference type="AlphaFoldDB" id="K1UFQ0"/>
<comment type="caution">
    <text evidence="3">The sequence shown here is derived from an EMBL/GenBank/DDBJ whole genome shotgun (WGS) entry which is preliminary data.</text>
</comment>
<dbReference type="GO" id="GO:0015344">
    <property type="term" value="F:siderophore uptake transmembrane transporter activity"/>
    <property type="evidence" value="ECO:0007669"/>
    <property type="project" value="TreeGrafter"/>
</dbReference>
<organism evidence="3">
    <name type="scientific">human gut metagenome</name>
    <dbReference type="NCBI Taxonomy" id="408170"/>
    <lineage>
        <taxon>unclassified sequences</taxon>
        <taxon>metagenomes</taxon>
        <taxon>organismal metagenomes</taxon>
    </lineage>
</organism>
<dbReference type="InterPro" id="IPR023997">
    <property type="entry name" value="TonB-dep_OMP_SusC/RagA_CS"/>
</dbReference>
<name>K1UFQ0_9ZZZZ</name>
<reference evidence="3" key="1">
    <citation type="journal article" date="2013" name="Environ. Microbiol.">
        <title>Microbiota from the distal guts of lean and obese adolescents exhibit partial functional redundancy besides clear differences in community structure.</title>
        <authorList>
            <person name="Ferrer M."/>
            <person name="Ruiz A."/>
            <person name="Lanza F."/>
            <person name="Haange S.B."/>
            <person name="Oberbach A."/>
            <person name="Till H."/>
            <person name="Bargiela R."/>
            <person name="Campoy C."/>
            <person name="Segura M.T."/>
            <person name="Richter M."/>
            <person name="von Bergen M."/>
            <person name="Seifert J."/>
            <person name="Suarez A."/>
        </authorList>
    </citation>
    <scope>NUCLEOTIDE SEQUENCE</scope>
</reference>
<dbReference type="InterPro" id="IPR037066">
    <property type="entry name" value="Plug_dom_sf"/>
</dbReference>
<evidence type="ECO:0000259" key="2">
    <source>
        <dbReference type="PROSITE" id="PS50943"/>
    </source>
</evidence>
<dbReference type="GO" id="GO:0003677">
    <property type="term" value="F:DNA binding"/>
    <property type="evidence" value="ECO:0007669"/>
    <property type="project" value="InterPro"/>
</dbReference>
<sequence>MNLSQTELAQLTGISERSLYTYEQLGTIPRKGNIRKLAEALHVSVPTIMKRTSFLCCLAALLFLVLPEAIAQRQVVRGIVLSASDKQPVIGAAIVESGTSNGTSTGVDGRFAIETAPGAEIEVTFLGYVPQKLKTRPEMQVLLQEDTQSLDEVVVTGYSTQRKADLTGAISIVNVAEMKALPDTDPMRALQGRIPGMTITADGSPSGIGTIRIRGIGSINSTKDPLFVIDGVPTQSSLNSLNANDIESIQVLKDAASASIYGSRAANGVIIITTKHGQQGKLKVEFNTSLTASFYTTKMDMLDTEGYGKVLFQANMNDRKDPNITNYGYTFDWNGDFDNPELYGVSLGWHDGYLDANKTLRPADTDWFDAISRTGFTQRYDISVSNGTERGNYLFSVGYKDTEGILKYTDFNSVSARMNSSFNLFKDIVVIGENFTTS</sequence>
<dbReference type="CDD" id="cd00093">
    <property type="entry name" value="HTH_XRE"/>
    <property type="match status" value="1"/>
</dbReference>
<dbReference type="Gene3D" id="2.170.130.10">
    <property type="entry name" value="TonB-dependent receptor, plug domain"/>
    <property type="match status" value="1"/>
</dbReference>
<evidence type="ECO:0000256" key="1">
    <source>
        <dbReference type="ARBA" id="ARBA00022729"/>
    </source>
</evidence>
<dbReference type="SUPFAM" id="SSF47413">
    <property type="entry name" value="lambda repressor-like DNA-binding domains"/>
    <property type="match status" value="1"/>
</dbReference>
<dbReference type="NCBIfam" id="TIGR04056">
    <property type="entry name" value="OMP_RagA_SusC"/>
    <property type="match status" value="1"/>
</dbReference>
<dbReference type="Pfam" id="PF01381">
    <property type="entry name" value="HTH_3"/>
    <property type="match status" value="1"/>
</dbReference>
<dbReference type="InterPro" id="IPR039426">
    <property type="entry name" value="TonB-dep_rcpt-like"/>
</dbReference>
<accession>K1UFQ0</accession>
<dbReference type="PANTHER" id="PTHR30069:SF29">
    <property type="entry name" value="HEMOGLOBIN AND HEMOGLOBIN-HAPTOGLOBIN-BINDING PROTEIN 1-RELATED"/>
    <property type="match status" value="1"/>
</dbReference>
<keyword evidence="1" id="KW-0732">Signal</keyword>
<dbReference type="NCBIfam" id="TIGR04057">
    <property type="entry name" value="SusC_RagA_signa"/>
    <property type="match status" value="1"/>
</dbReference>
<dbReference type="PANTHER" id="PTHR30069">
    <property type="entry name" value="TONB-DEPENDENT OUTER MEMBRANE RECEPTOR"/>
    <property type="match status" value="1"/>
</dbReference>
<dbReference type="GO" id="GO:0044718">
    <property type="term" value="P:siderophore transmembrane transport"/>
    <property type="evidence" value="ECO:0007669"/>
    <property type="project" value="TreeGrafter"/>
</dbReference>
<gene>
    <name evidence="3" type="ORF">LEA_03064</name>
</gene>
<protein>
    <submittedName>
        <fullName evidence="3">Outer membrane protein, probably involved in nutrient binding protein</fullName>
    </submittedName>
</protein>
<dbReference type="SUPFAM" id="SSF49464">
    <property type="entry name" value="Carboxypeptidase regulatory domain-like"/>
    <property type="match status" value="1"/>
</dbReference>
<dbReference type="Gene3D" id="1.10.260.40">
    <property type="entry name" value="lambda repressor-like DNA-binding domains"/>
    <property type="match status" value="1"/>
</dbReference>
<proteinExistence type="predicted"/>
<feature type="domain" description="HTH cro/C1-type" evidence="2">
    <location>
        <begin position="2"/>
        <end position="48"/>
    </location>
</feature>
<dbReference type="InterPro" id="IPR010982">
    <property type="entry name" value="Lambda_DNA-bd_dom_sf"/>
</dbReference>
<dbReference type="InterPro" id="IPR001387">
    <property type="entry name" value="Cro/C1-type_HTH"/>
</dbReference>
<dbReference type="Pfam" id="PF07715">
    <property type="entry name" value="Plug"/>
    <property type="match status" value="1"/>
</dbReference>
<dbReference type="InterPro" id="IPR012910">
    <property type="entry name" value="Plug_dom"/>
</dbReference>
<dbReference type="Gene3D" id="2.60.40.1120">
    <property type="entry name" value="Carboxypeptidase-like, regulatory domain"/>
    <property type="match status" value="1"/>
</dbReference>
<dbReference type="InterPro" id="IPR023996">
    <property type="entry name" value="TonB-dep_OMP_SusC/RagA"/>
</dbReference>
<feature type="non-terminal residue" evidence="3">
    <location>
        <position position="438"/>
    </location>
</feature>
<evidence type="ECO:0000313" key="3">
    <source>
        <dbReference type="EMBL" id="EKC78844.1"/>
    </source>
</evidence>
<dbReference type="PROSITE" id="PS52016">
    <property type="entry name" value="TONB_DEPENDENT_REC_3"/>
    <property type="match status" value="1"/>
</dbReference>
<dbReference type="SUPFAM" id="SSF56935">
    <property type="entry name" value="Porins"/>
    <property type="match status" value="1"/>
</dbReference>
<dbReference type="InterPro" id="IPR008969">
    <property type="entry name" value="CarboxyPept-like_regulatory"/>
</dbReference>
<dbReference type="PROSITE" id="PS50943">
    <property type="entry name" value="HTH_CROC1"/>
    <property type="match status" value="1"/>
</dbReference>